<sequence>MPSSKNYDIVVLGATGYTGRCCAEHIVQNLPANLGWAVAGRSAQKLEVLVAELETIGSDRKAPEVLPVQLDGSDLDSLAKKTKVLINCVGPYRLYSTPVVKACAENGTHYLDVTGEIPWVKEMIEKFDGVAKKTGAIMIPTDGFESAPADLVTWSMVRLIKRQFGVKANDVILSIYDLKGAGISGGTAASVLASFDFLSLKEIRATNDPYCLSASKPDKMPSTPIMRRLFGAHYVKDIGTVTTAIPAMIDTPIVHRSSSLMPDLYGPNFHFQEFTKARNTLLGVILHWCIGIVAVGLMLPPVRWLARRFVPEQGQGPSKEDTVSDHVEYRGVATAISGNKPIRVLGRLAYQGAAYPMTGMLVTEAAMVLLSSERVGTELTGGFLTPAVLGEEYTDRIEKCGVVIETRVLEG</sequence>
<name>A0ACB8V407_9EURO</name>
<protein>
    <submittedName>
        <fullName evidence="1">Uncharacterized protein</fullName>
    </submittedName>
</protein>
<organism evidence="1">
    <name type="scientific">Ophidiomyces ophidiicola</name>
    <dbReference type="NCBI Taxonomy" id="1387563"/>
    <lineage>
        <taxon>Eukaryota</taxon>
        <taxon>Fungi</taxon>
        <taxon>Dikarya</taxon>
        <taxon>Ascomycota</taxon>
        <taxon>Pezizomycotina</taxon>
        <taxon>Eurotiomycetes</taxon>
        <taxon>Eurotiomycetidae</taxon>
        <taxon>Onygenales</taxon>
        <taxon>Onygenaceae</taxon>
        <taxon>Ophidiomyces</taxon>
    </lineage>
</organism>
<comment type="caution">
    <text evidence="1">The sequence shown here is derived from an EMBL/GenBank/DDBJ whole genome shotgun (WGS) entry which is preliminary data.</text>
</comment>
<reference evidence="1" key="1">
    <citation type="journal article" date="2022" name="bioRxiv">
        <title>Population genetic analysis of Ophidiomyces ophidiicola, the causative agent of snake fungal disease, indicates recent introductions to the USA.</title>
        <authorList>
            <person name="Ladner J.T."/>
            <person name="Palmer J.M."/>
            <person name="Ettinger C.L."/>
            <person name="Stajich J.E."/>
            <person name="Farrell T.M."/>
            <person name="Glorioso B.M."/>
            <person name="Lawson B."/>
            <person name="Price S.J."/>
            <person name="Stengle A.G."/>
            <person name="Grear D.A."/>
            <person name="Lorch J.M."/>
        </authorList>
    </citation>
    <scope>NUCLEOTIDE SEQUENCE</scope>
    <source>
        <strain evidence="1">NWHC 24266-5</strain>
    </source>
</reference>
<accession>A0ACB8V407</accession>
<gene>
    <name evidence="1" type="ORF">LOY88_001436</name>
</gene>
<dbReference type="EMBL" id="JALBCA010000015">
    <property type="protein sequence ID" value="KAI2390849.1"/>
    <property type="molecule type" value="Genomic_DNA"/>
</dbReference>
<proteinExistence type="predicted"/>
<evidence type="ECO:0000313" key="1">
    <source>
        <dbReference type="EMBL" id="KAI2390849.1"/>
    </source>
</evidence>